<name>A0A6V8MP83_9BACT</name>
<evidence type="ECO:0000313" key="2">
    <source>
        <dbReference type="EMBL" id="GFO61830.1"/>
    </source>
</evidence>
<dbReference type="AlphaFoldDB" id="A0A6V8MP83"/>
<sequence length="174" mass="19467">MKGIIVGLSAGEGVVRGSDGKCYRLTTAVWRKGGEPAVGDTIRFSVSGGAVEQLRVAAFTAHRARLKRTLDRVETRLPALVYGCYATAFLYGITMVMGAIAAYSYRNSGTEEWLESHYTYQIRLFWKTLPLFLAAVPLTFYNRTGPTLVLLTYLWVILKSLKGWRCLAERRPVH</sequence>
<feature type="transmembrane region" description="Helical" evidence="1">
    <location>
        <begin position="79"/>
        <end position="103"/>
    </location>
</feature>
<keyword evidence="1" id="KW-0472">Membrane</keyword>
<keyword evidence="1" id="KW-1133">Transmembrane helix</keyword>
<comment type="caution">
    <text evidence="2">The sequence shown here is derived from an EMBL/GenBank/DDBJ whole genome shotgun (WGS) entry which is preliminary data.</text>
</comment>
<protein>
    <submittedName>
        <fullName evidence="2">Uncharacterized protein</fullName>
    </submittedName>
</protein>
<accession>A0A6V8MP83</accession>
<evidence type="ECO:0000313" key="3">
    <source>
        <dbReference type="Proteomes" id="UP000556026"/>
    </source>
</evidence>
<proteinExistence type="predicted"/>
<organism evidence="2 3">
    <name type="scientific">Geomonas silvestris</name>
    <dbReference type="NCBI Taxonomy" id="2740184"/>
    <lineage>
        <taxon>Bacteria</taxon>
        <taxon>Pseudomonadati</taxon>
        <taxon>Thermodesulfobacteriota</taxon>
        <taxon>Desulfuromonadia</taxon>
        <taxon>Geobacterales</taxon>
        <taxon>Geobacteraceae</taxon>
        <taxon>Geomonas</taxon>
    </lineage>
</organism>
<reference evidence="3" key="1">
    <citation type="submission" date="2020-06" db="EMBL/GenBank/DDBJ databases">
        <title>Draft genomic sequence of Geomonas sp. Red330.</title>
        <authorList>
            <person name="Itoh H."/>
            <person name="Zhenxing X."/>
            <person name="Ushijima N."/>
            <person name="Masuda Y."/>
            <person name="Shiratori Y."/>
            <person name="Senoo K."/>
        </authorList>
    </citation>
    <scope>NUCLEOTIDE SEQUENCE [LARGE SCALE GENOMIC DNA]</scope>
    <source>
        <strain evidence="3">Red330</strain>
    </source>
</reference>
<dbReference type="EMBL" id="BLXX01000020">
    <property type="protein sequence ID" value="GFO61830.1"/>
    <property type="molecule type" value="Genomic_DNA"/>
</dbReference>
<keyword evidence="3" id="KW-1185">Reference proteome</keyword>
<gene>
    <name evidence="2" type="ORF">GMST_41550</name>
</gene>
<keyword evidence="1" id="KW-0812">Transmembrane</keyword>
<evidence type="ECO:0000256" key="1">
    <source>
        <dbReference type="SAM" id="Phobius"/>
    </source>
</evidence>
<dbReference type="RefSeq" id="WP_183356612.1">
    <property type="nucleotide sequence ID" value="NZ_BLXX01000020.1"/>
</dbReference>
<dbReference type="Proteomes" id="UP000556026">
    <property type="component" value="Unassembled WGS sequence"/>
</dbReference>